<name>A0ABW3W726_9ACTN</name>
<dbReference type="SUPFAM" id="SSF47413">
    <property type="entry name" value="lambda repressor-like DNA-binding domains"/>
    <property type="match status" value="1"/>
</dbReference>
<keyword evidence="2" id="KW-1185">Reference proteome</keyword>
<gene>
    <name evidence="1" type="ORF">ACFQ3F_21350</name>
</gene>
<sequence length="73" mass="7806">MPNPDQATIAENLRAFKARRRVSDAAIADGVGLTASAVNDRMNCRARVQADELPRFATFFGVTVAELLAKASA</sequence>
<comment type="caution">
    <text evidence="1">The sequence shown here is derived from an EMBL/GenBank/DDBJ whole genome shotgun (WGS) entry which is preliminary data.</text>
</comment>
<accession>A0ABW3W726</accession>
<dbReference type="RefSeq" id="WP_367919629.1">
    <property type="nucleotide sequence ID" value="NZ_BAABAC010000023.1"/>
</dbReference>
<evidence type="ECO:0000313" key="1">
    <source>
        <dbReference type="EMBL" id="MFD1250355.1"/>
    </source>
</evidence>
<proteinExistence type="predicted"/>
<dbReference type="Pfam" id="PF13560">
    <property type="entry name" value="HTH_31"/>
    <property type="match status" value="1"/>
</dbReference>
<dbReference type="Gene3D" id="1.10.260.40">
    <property type="entry name" value="lambda repressor-like DNA-binding domains"/>
    <property type="match status" value="1"/>
</dbReference>
<organism evidence="1 2">
    <name type="scientific">Nocardioides ginsengisoli</name>
    <dbReference type="NCBI Taxonomy" id="363868"/>
    <lineage>
        <taxon>Bacteria</taxon>
        <taxon>Bacillati</taxon>
        <taxon>Actinomycetota</taxon>
        <taxon>Actinomycetes</taxon>
        <taxon>Propionibacteriales</taxon>
        <taxon>Nocardioidaceae</taxon>
        <taxon>Nocardioides</taxon>
    </lineage>
</organism>
<protein>
    <submittedName>
        <fullName evidence="1">Helix-turn-helix domain-containing protein</fullName>
    </submittedName>
</protein>
<dbReference type="Proteomes" id="UP001597229">
    <property type="component" value="Unassembled WGS sequence"/>
</dbReference>
<evidence type="ECO:0000313" key="2">
    <source>
        <dbReference type="Proteomes" id="UP001597229"/>
    </source>
</evidence>
<reference evidence="2" key="1">
    <citation type="journal article" date="2019" name="Int. J. Syst. Evol. Microbiol.">
        <title>The Global Catalogue of Microorganisms (GCM) 10K type strain sequencing project: providing services to taxonomists for standard genome sequencing and annotation.</title>
        <authorList>
            <consortium name="The Broad Institute Genomics Platform"/>
            <consortium name="The Broad Institute Genome Sequencing Center for Infectious Disease"/>
            <person name="Wu L."/>
            <person name="Ma J."/>
        </authorList>
    </citation>
    <scope>NUCLEOTIDE SEQUENCE [LARGE SCALE GENOMIC DNA]</scope>
    <source>
        <strain evidence="2">CCUG 52478</strain>
    </source>
</reference>
<dbReference type="EMBL" id="JBHTLX010000023">
    <property type="protein sequence ID" value="MFD1250355.1"/>
    <property type="molecule type" value="Genomic_DNA"/>
</dbReference>
<dbReference type="InterPro" id="IPR010982">
    <property type="entry name" value="Lambda_DNA-bd_dom_sf"/>
</dbReference>